<feature type="non-terminal residue" evidence="2">
    <location>
        <position position="1"/>
    </location>
</feature>
<evidence type="ECO:0000313" key="2">
    <source>
        <dbReference type="EMBL" id="GIL67136.1"/>
    </source>
</evidence>
<dbReference type="Proteomes" id="UP000747399">
    <property type="component" value="Unassembled WGS sequence"/>
</dbReference>
<name>A0A8J4BRN0_9CHLO</name>
<accession>A0A8J4BRN0</accession>
<evidence type="ECO:0000313" key="3">
    <source>
        <dbReference type="Proteomes" id="UP000747399"/>
    </source>
</evidence>
<evidence type="ECO:0000256" key="1">
    <source>
        <dbReference type="SAM" id="MobiDB-lite"/>
    </source>
</evidence>
<sequence>MTNYQRSCVLSKFQNIKKFTDPSARRLNDPSVGRDPADVRAVAFMEYIHELWTQNDIPSRGKGAAQEEGGTQEAPEPAAAKRSSSRLRNTTAG</sequence>
<dbReference type="EMBL" id="BNCO01000094">
    <property type="protein sequence ID" value="GIL67136.1"/>
    <property type="molecule type" value="Genomic_DNA"/>
</dbReference>
<feature type="region of interest" description="Disordered" evidence="1">
    <location>
        <begin position="55"/>
        <end position="93"/>
    </location>
</feature>
<dbReference type="AlphaFoldDB" id="A0A8J4BRN0"/>
<protein>
    <submittedName>
        <fullName evidence="2">Uncharacterized protein</fullName>
    </submittedName>
</protein>
<keyword evidence="3" id="KW-1185">Reference proteome</keyword>
<reference evidence="2" key="1">
    <citation type="journal article" date="2021" name="Proc. Natl. Acad. Sci. U.S.A.">
        <title>Three genomes in the algal genus Volvox reveal the fate of a haploid sex-determining region after a transition to homothallism.</title>
        <authorList>
            <person name="Yamamoto K."/>
            <person name="Hamaji T."/>
            <person name="Kawai-Toyooka H."/>
            <person name="Matsuzaki R."/>
            <person name="Takahashi F."/>
            <person name="Nishimura Y."/>
            <person name="Kawachi M."/>
            <person name="Noguchi H."/>
            <person name="Minakuchi Y."/>
            <person name="Umen J.G."/>
            <person name="Toyoda A."/>
            <person name="Nozaki H."/>
        </authorList>
    </citation>
    <scope>NUCLEOTIDE SEQUENCE</scope>
    <source>
        <strain evidence="2">NIES-3780</strain>
    </source>
</reference>
<organism evidence="2 3">
    <name type="scientific">Volvox africanus</name>
    <dbReference type="NCBI Taxonomy" id="51714"/>
    <lineage>
        <taxon>Eukaryota</taxon>
        <taxon>Viridiplantae</taxon>
        <taxon>Chlorophyta</taxon>
        <taxon>core chlorophytes</taxon>
        <taxon>Chlorophyceae</taxon>
        <taxon>CS clade</taxon>
        <taxon>Chlamydomonadales</taxon>
        <taxon>Volvocaceae</taxon>
        <taxon>Volvox</taxon>
    </lineage>
</organism>
<gene>
    <name evidence="2" type="ORF">Vafri_20528</name>
</gene>
<comment type="caution">
    <text evidence="2">The sequence shown here is derived from an EMBL/GenBank/DDBJ whole genome shotgun (WGS) entry which is preliminary data.</text>
</comment>
<proteinExistence type="predicted"/>